<keyword evidence="2" id="KW-1185">Reference proteome</keyword>
<organism evidence="1 2">
    <name type="scientific">Malaciobacter pacificus</name>
    <dbReference type="NCBI Taxonomy" id="1080223"/>
    <lineage>
        <taxon>Bacteria</taxon>
        <taxon>Pseudomonadati</taxon>
        <taxon>Campylobacterota</taxon>
        <taxon>Epsilonproteobacteria</taxon>
        <taxon>Campylobacterales</taxon>
        <taxon>Arcobacteraceae</taxon>
        <taxon>Malaciobacter</taxon>
    </lineage>
</organism>
<name>A0A5C2H9K2_9BACT</name>
<dbReference type="RefSeq" id="WP_130233109.1">
    <property type="nucleotide sequence ID" value="NZ_BMEF01000019.1"/>
</dbReference>
<reference evidence="1 2" key="2">
    <citation type="submission" date="2019-09" db="EMBL/GenBank/DDBJ databases">
        <title>Complete genome sequencing of four Arcobacter species reveals a diverse suite of mobile elements.</title>
        <authorList>
            <person name="Miller W.G."/>
            <person name="Yee E."/>
            <person name="Bono J.L."/>
        </authorList>
    </citation>
    <scope>NUCLEOTIDE SEQUENCE [LARGE SCALE GENOMIC DNA]</scope>
    <source>
        <strain evidence="1 2">LMG 26638</strain>
    </source>
</reference>
<reference evidence="1 2" key="3">
    <citation type="submission" date="2019-09" db="EMBL/GenBank/DDBJ databases">
        <title>Taxonomic note: a critical rebuttal of the proposed division of the genus Arcobacter into six genera, emended descriptions of Arcobacter anaerophilus and the genus Arcobacter, and an assessment of genus-level boundaries for Epsilonproteobacteria using in silico genomic comparator tools.</title>
        <authorList>
            <person name="On S.L.W."/>
            <person name="Miller W.G."/>
            <person name="Biggs P."/>
            <person name="Cornelius A."/>
            <person name="Vandamme P."/>
        </authorList>
    </citation>
    <scope>NUCLEOTIDE SEQUENCE [LARGE SCALE GENOMIC DNA]</scope>
    <source>
        <strain evidence="1 2">LMG 26638</strain>
    </source>
</reference>
<sequence length="240" mass="27765">MLKDFKSITLFPLVMIFARTLKGKKQEYTGFISDDRNELKNKQILEVESINNSFSQNIKSFFDKESPIYDKTLVKFKIDLNVAPELRRGLIQDFLKTIDIYYAMSMLGAKIPNENIYIELDISNQKVNTSNINNLLRYILLAYGSRKVDRVYLSGSFDTRSQKAYETLLSYLNSSKIENYSNSKSLHVITCKNSKQTLDIVWSSGDDIELTDFNTVFNRFGEKITKDIKVSQNPIYALHK</sequence>
<accession>A0A5C2H9K2</accession>
<gene>
    <name evidence="1" type="ORF">APAC_1028</name>
</gene>
<protein>
    <submittedName>
        <fullName evidence="1">Uncharacterized protein</fullName>
    </submittedName>
</protein>
<dbReference type="OrthoDB" id="5343559at2"/>
<dbReference type="AlphaFoldDB" id="A0A5C2H9K2"/>
<dbReference type="Proteomes" id="UP000322726">
    <property type="component" value="Chromosome"/>
</dbReference>
<dbReference type="KEGG" id="apai:APAC_1028"/>
<dbReference type="EMBL" id="CP035928">
    <property type="protein sequence ID" value="QEP34155.1"/>
    <property type="molecule type" value="Genomic_DNA"/>
</dbReference>
<evidence type="ECO:0000313" key="1">
    <source>
        <dbReference type="EMBL" id="QEP34155.1"/>
    </source>
</evidence>
<evidence type="ECO:0000313" key="2">
    <source>
        <dbReference type="Proteomes" id="UP000322726"/>
    </source>
</evidence>
<proteinExistence type="predicted"/>
<reference evidence="2" key="1">
    <citation type="submission" date="2019-09" db="EMBL/GenBank/DDBJ databases">
        <title>Complete genome sequencing of four Arcobacter species reveals a diverse suite of mobile elements.</title>
        <authorList>
            <person name="On S.L.W."/>
            <person name="Miller W.G."/>
            <person name="Biggs P."/>
            <person name="Cornelius A."/>
            <person name="Vandamme P."/>
        </authorList>
    </citation>
    <scope>NUCLEOTIDE SEQUENCE [LARGE SCALE GENOMIC DNA]</scope>
    <source>
        <strain evidence="2">LMG 26638</strain>
    </source>
</reference>